<accession>A0AAD5SZQ0</accession>
<dbReference type="EMBL" id="JADGJH010001029">
    <property type="protein sequence ID" value="KAJ3119729.1"/>
    <property type="molecule type" value="Genomic_DNA"/>
</dbReference>
<dbReference type="Proteomes" id="UP001211907">
    <property type="component" value="Unassembled WGS sequence"/>
</dbReference>
<keyword evidence="2" id="KW-1185">Reference proteome</keyword>
<organism evidence="1 2">
    <name type="scientific">Physocladia obscura</name>
    <dbReference type="NCBI Taxonomy" id="109957"/>
    <lineage>
        <taxon>Eukaryota</taxon>
        <taxon>Fungi</taxon>
        <taxon>Fungi incertae sedis</taxon>
        <taxon>Chytridiomycota</taxon>
        <taxon>Chytridiomycota incertae sedis</taxon>
        <taxon>Chytridiomycetes</taxon>
        <taxon>Chytridiales</taxon>
        <taxon>Chytriomycetaceae</taxon>
        <taxon>Physocladia</taxon>
    </lineage>
</organism>
<dbReference type="AlphaFoldDB" id="A0AAD5SZQ0"/>
<comment type="caution">
    <text evidence="1">The sequence shown here is derived from an EMBL/GenBank/DDBJ whole genome shotgun (WGS) entry which is preliminary data.</text>
</comment>
<gene>
    <name evidence="1" type="ORF">HK100_000174</name>
</gene>
<evidence type="ECO:0000313" key="1">
    <source>
        <dbReference type="EMBL" id="KAJ3119729.1"/>
    </source>
</evidence>
<evidence type="ECO:0000313" key="2">
    <source>
        <dbReference type="Proteomes" id="UP001211907"/>
    </source>
</evidence>
<proteinExistence type="predicted"/>
<name>A0AAD5SZQ0_9FUNG</name>
<reference evidence="1" key="1">
    <citation type="submission" date="2020-05" db="EMBL/GenBank/DDBJ databases">
        <title>Phylogenomic resolution of chytrid fungi.</title>
        <authorList>
            <person name="Stajich J.E."/>
            <person name="Amses K."/>
            <person name="Simmons R."/>
            <person name="Seto K."/>
            <person name="Myers J."/>
            <person name="Bonds A."/>
            <person name="Quandt C.A."/>
            <person name="Barry K."/>
            <person name="Liu P."/>
            <person name="Grigoriev I."/>
            <person name="Longcore J.E."/>
            <person name="James T.Y."/>
        </authorList>
    </citation>
    <scope>NUCLEOTIDE SEQUENCE</scope>
    <source>
        <strain evidence="1">JEL0513</strain>
    </source>
</reference>
<protein>
    <submittedName>
        <fullName evidence="1">Uncharacterized protein</fullName>
    </submittedName>
</protein>
<sequence length="170" mass="18348">MRLIPIAVDILIVSTLLAAILRAGNLGEILLLDLRIERIPNFILRWLVVQMVFLGNSVLDAGISFVSQYPEYFKDNDNKISPANNENESDTIKSTIASAANALSGIASALGIGGASAQVAAAGKDDRRLSTSGLQSNVDRKRNSSHGNCSLLIVCDNLSQTIFEYLDRRS</sequence>